<evidence type="ECO:0000256" key="1">
    <source>
        <dbReference type="SAM" id="Phobius"/>
    </source>
</evidence>
<name>A0AAW6TV28_9BACT</name>
<protein>
    <recommendedName>
        <fullName evidence="4">Septum formation initiator</fullName>
    </recommendedName>
</protein>
<dbReference type="RefSeq" id="WP_349243891.1">
    <property type="nucleotide sequence ID" value="NZ_JASCXX010000005.1"/>
</dbReference>
<feature type="transmembrane region" description="Helical" evidence="1">
    <location>
        <begin position="134"/>
        <end position="152"/>
    </location>
</feature>
<reference evidence="2" key="1">
    <citation type="submission" date="2023-05" db="EMBL/GenBank/DDBJ databases">
        <title>Anaerotaeda fermentans gen. nov., sp. nov., a novel anaerobic planctomycete of the new family within the order Sedimentisphaerales isolated from Taman Peninsula, Russia.</title>
        <authorList>
            <person name="Khomyakova M.A."/>
            <person name="Merkel A.Y."/>
            <person name="Slobodkin A.I."/>
        </authorList>
    </citation>
    <scope>NUCLEOTIDE SEQUENCE</scope>
    <source>
        <strain evidence="2">M17dextr</strain>
    </source>
</reference>
<organism evidence="2 3">
    <name type="scientific">Anaerobaca lacustris</name>
    <dbReference type="NCBI Taxonomy" id="3044600"/>
    <lineage>
        <taxon>Bacteria</taxon>
        <taxon>Pseudomonadati</taxon>
        <taxon>Planctomycetota</taxon>
        <taxon>Phycisphaerae</taxon>
        <taxon>Sedimentisphaerales</taxon>
        <taxon>Anaerobacaceae</taxon>
        <taxon>Anaerobaca</taxon>
    </lineage>
</organism>
<dbReference type="Proteomes" id="UP001431776">
    <property type="component" value="Unassembled WGS sequence"/>
</dbReference>
<proteinExistence type="predicted"/>
<sequence length="160" mass="17855">MLIQKIVHFLLFVIFFSVGAGALGLAALCDDLIVYWRNERLVKEAHLSLDRLRSLNEEYDALLAELHNDPNLLRRLAPATLGTLPEDPNAVYPKARAQELAVARRALMNRAEQESGEPVLPKWLQRCSEPRHRMALFLAGAGLVLISLVFFTPKADVADG</sequence>
<dbReference type="AlphaFoldDB" id="A0AAW6TV28"/>
<evidence type="ECO:0000313" key="2">
    <source>
        <dbReference type="EMBL" id="MDI6448480.1"/>
    </source>
</evidence>
<evidence type="ECO:0000313" key="3">
    <source>
        <dbReference type="Proteomes" id="UP001431776"/>
    </source>
</evidence>
<dbReference type="EMBL" id="JASCXX010000005">
    <property type="protein sequence ID" value="MDI6448480.1"/>
    <property type="molecule type" value="Genomic_DNA"/>
</dbReference>
<keyword evidence="1" id="KW-0472">Membrane</keyword>
<keyword evidence="1" id="KW-1133">Transmembrane helix</keyword>
<comment type="caution">
    <text evidence="2">The sequence shown here is derived from an EMBL/GenBank/DDBJ whole genome shotgun (WGS) entry which is preliminary data.</text>
</comment>
<gene>
    <name evidence="2" type="ORF">QJ522_05450</name>
</gene>
<accession>A0AAW6TV28</accession>
<keyword evidence="1" id="KW-0812">Transmembrane</keyword>
<feature type="transmembrane region" description="Helical" evidence="1">
    <location>
        <begin position="6"/>
        <end position="28"/>
    </location>
</feature>
<evidence type="ECO:0008006" key="4">
    <source>
        <dbReference type="Google" id="ProtNLM"/>
    </source>
</evidence>
<keyword evidence="3" id="KW-1185">Reference proteome</keyword>